<dbReference type="InterPro" id="IPR045864">
    <property type="entry name" value="aa-tRNA-synth_II/BPL/LPL"/>
</dbReference>
<dbReference type="Pfam" id="PF00587">
    <property type="entry name" value="tRNA-synt_2b"/>
    <property type="match status" value="1"/>
</dbReference>
<accession>A0ABP0DYF0</accession>
<evidence type="ECO:0000256" key="2">
    <source>
        <dbReference type="ARBA" id="ARBA00022598"/>
    </source>
</evidence>
<comment type="caution">
    <text evidence="10">The sequence shown here is derived from an EMBL/GenBank/DDBJ whole genome shotgun (WGS) entry which is preliminary data.</text>
</comment>
<proteinExistence type="predicted"/>
<dbReference type="InterPro" id="IPR010978">
    <property type="entry name" value="tRNA-bd_arm"/>
</dbReference>
<dbReference type="SUPFAM" id="SSF46589">
    <property type="entry name" value="tRNA-binding arm"/>
    <property type="match status" value="1"/>
</dbReference>
<dbReference type="InterPro" id="IPR015866">
    <property type="entry name" value="Ser-tRNA-synth_1_N"/>
</dbReference>
<dbReference type="EMBL" id="CAWUOM010000129">
    <property type="protein sequence ID" value="CAK7273321.1"/>
    <property type="molecule type" value="Genomic_DNA"/>
</dbReference>
<evidence type="ECO:0000256" key="5">
    <source>
        <dbReference type="ARBA" id="ARBA00023146"/>
    </source>
</evidence>
<dbReference type="SUPFAM" id="SSF55681">
    <property type="entry name" value="Class II aaRS and biotin synthetases"/>
    <property type="match status" value="1"/>
</dbReference>
<keyword evidence="5" id="KW-0030">Aminoacyl-tRNA synthetase</keyword>
<dbReference type="Pfam" id="PF02403">
    <property type="entry name" value="Seryl_tRNA_N"/>
    <property type="match status" value="1"/>
</dbReference>
<dbReference type="PRINTS" id="PR00981">
    <property type="entry name" value="TRNASYNTHSER"/>
</dbReference>
<dbReference type="Gene3D" id="3.30.930.10">
    <property type="entry name" value="Bira Bifunctional Protein, Domain 2"/>
    <property type="match status" value="1"/>
</dbReference>
<evidence type="ECO:0000256" key="1">
    <source>
        <dbReference type="ARBA" id="ARBA00012840"/>
    </source>
</evidence>
<evidence type="ECO:0000259" key="9">
    <source>
        <dbReference type="PROSITE" id="PS50862"/>
    </source>
</evidence>
<keyword evidence="11" id="KW-1185">Reference proteome</keyword>
<dbReference type="Proteomes" id="UP001642501">
    <property type="component" value="Unassembled WGS sequence"/>
</dbReference>
<name>A0ABP0DYF0_9PEZI</name>
<dbReference type="EC" id="6.1.1.11" evidence="1"/>
<sequence length="538" mass="58422">MHFASRQCLRGLKRPSAPVSATGLRRCFSSNSSSSSALVDPEPQTQATTPAPLPPQGPQPNIDTKHIRQNVELHSKNCVRRNYGAMAGYPARILEIHRQLQAQMTENRSLRESANRARKSMAAAKDVSHESDAADRDQILEEARNVKQKLAVAKATEVALNEEMQRLALALPNLTSEETPDGQDFTVLSYINCDGVAAEGSQSAGKPVDNSGAALLSSTVLQTTPDCWRSHVDIGTDLGLLEFPAAAAASGWGWYYLLGDGARLEQALIQYALNVAHHHGWQVVSPPSIVRSGIAAACGFQPRDQGGEQQTYSIEGMPLSLTATAEIPLAALYADATIDLSPEKPIRRAAVSRCYRAEAGSRGASTKGLYRVHEFTKVEMFAWTSPELEDATDVYNELVDIQAEILLSLGLLCRVLEMPATDLGASAYRKIDIEAFFPSRCRANKDGDSPGAFDYSSGWGEVTSASICTDYQTRRLATRTRNGTHAFPWTLNGTALAVPRIIAAILENGWDNTTKTVAIPECLRPWMDGQQRLGSTQP</sequence>
<feature type="domain" description="Aminoacyl-transfer RNA synthetases class-II family profile" evidence="9">
    <location>
        <begin position="226"/>
        <end position="520"/>
    </location>
</feature>
<protein>
    <recommendedName>
        <fullName evidence="1">serine--tRNA ligase</fullName>
        <ecNumber evidence="1">6.1.1.11</ecNumber>
    </recommendedName>
    <alternativeName>
        <fullName evidence="6">Seryl-tRNA synthetase</fullName>
    </alternativeName>
    <alternativeName>
        <fullName evidence="7">Seryl-tRNA(Ser) synthetase</fullName>
    </alternativeName>
</protein>
<reference evidence="10 11" key="1">
    <citation type="submission" date="2024-01" db="EMBL/GenBank/DDBJ databases">
        <authorList>
            <person name="Allen C."/>
            <person name="Tagirdzhanova G."/>
        </authorList>
    </citation>
    <scope>NUCLEOTIDE SEQUENCE [LARGE SCALE GENOMIC DNA]</scope>
    <source>
        <strain evidence="10 11">CBS 573.63</strain>
    </source>
</reference>
<gene>
    <name evidence="10" type="primary">DIA4</name>
    <name evidence="10" type="ORF">SEPCBS57363_005595</name>
</gene>
<evidence type="ECO:0000256" key="6">
    <source>
        <dbReference type="ARBA" id="ARBA00031113"/>
    </source>
</evidence>
<keyword evidence="2 10" id="KW-0436">Ligase</keyword>
<keyword evidence="3" id="KW-0547">Nucleotide-binding</keyword>
<dbReference type="InterPro" id="IPR002317">
    <property type="entry name" value="Ser-tRNA-ligase_type_1"/>
</dbReference>
<feature type="region of interest" description="Disordered" evidence="8">
    <location>
        <begin position="30"/>
        <end position="63"/>
    </location>
</feature>
<dbReference type="PROSITE" id="PS50862">
    <property type="entry name" value="AA_TRNA_LIGASE_II"/>
    <property type="match status" value="1"/>
</dbReference>
<dbReference type="NCBIfam" id="TIGR00414">
    <property type="entry name" value="serS"/>
    <property type="match status" value="1"/>
</dbReference>
<dbReference type="GO" id="GO:0004828">
    <property type="term" value="F:serine-tRNA ligase activity"/>
    <property type="evidence" value="ECO:0007669"/>
    <property type="project" value="UniProtKB-EC"/>
</dbReference>
<evidence type="ECO:0000256" key="3">
    <source>
        <dbReference type="ARBA" id="ARBA00022741"/>
    </source>
</evidence>
<evidence type="ECO:0000313" key="11">
    <source>
        <dbReference type="Proteomes" id="UP001642501"/>
    </source>
</evidence>
<evidence type="ECO:0000256" key="4">
    <source>
        <dbReference type="ARBA" id="ARBA00022840"/>
    </source>
</evidence>
<dbReference type="Gene3D" id="1.10.287.40">
    <property type="entry name" value="Serine-tRNA synthetase, tRNA binding domain"/>
    <property type="match status" value="1"/>
</dbReference>
<dbReference type="InterPro" id="IPR042103">
    <property type="entry name" value="SerRS_1_N_sf"/>
</dbReference>
<evidence type="ECO:0000256" key="8">
    <source>
        <dbReference type="SAM" id="MobiDB-lite"/>
    </source>
</evidence>
<evidence type="ECO:0000256" key="7">
    <source>
        <dbReference type="ARBA" id="ARBA00034892"/>
    </source>
</evidence>
<keyword evidence="4" id="KW-0067">ATP-binding</keyword>
<dbReference type="InterPro" id="IPR002314">
    <property type="entry name" value="aa-tRNA-synt_IIb"/>
</dbReference>
<dbReference type="PANTHER" id="PTHR11778">
    <property type="entry name" value="SERYL-TRNA SYNTHETASE"/>
    <property type="match status" value="1"/>
</dbReference>
<organism evidence="10 11">
    <name type="scientific">Sporothrix epigloea</name>
    <dbReference type="NCBI Taxonomy" id="1892477"/>
    <lineage>
        <taxon>Eukaryota</taxon>
        <taxon>Fungi</taxon>
        <taxon>Dikarya</taxon>
        <taxon>Ascomycota</taxon>
        <taxon>Pezizomycotina</taxon>
        <taxon>Sordariomycetes</taxon>
        <taxon>Sordariomycetidae</taxon>
        <taxon>Ophiostomatales</taxon>
        <taxon>Ophiostomataceae</taxon>
        <taxon>Sporothrix</taxon>
    </lineage>
</organism>
<feature type="compositionally biased region" description="Low complexity" evidence="8">
    <location>
        <begin position="30"/>
        <end position="50"/>
    </location>
</feature>
<evidence type="ECO:0000313" key="10">
    <source>
        <dbReference type="EMBL" id="CAK7273321.1"/>
    </source>
</evidence>
<dbReference type="InterPro" id="IPR006195">
    <property type="entry name" value="aa-tRNA-synth_II"/>
</dbReference>